<protein>
    <submittedName>
        <fullName evidence="1">Uncharacterized protein</fullName>
    </submittedName>
</protein>
<organism evidence="1 2">
    <name type="scientific">Undibacterium hunanense</name>
    <dbReference type="NCBI Taxonomy" id="2762292"/>
    <lineage>
        <taxon>Bacteria</taxon>
        <taxon>Pseudomonadati</taxon>
        <taxon>Pseudomonadota</taxon>
        <taxon>Betaproteobacteria</taxon>
        <taxon>Burkholderiales</taxon>
        <taxon>Oxalobacteraceae</taxon>
        <taxon>Undibacterium</taxon>
    </lineage>
</organism>
<feature type="non-terminal residue" evidence="1">
    <location>
        <position position="84"/>
    </location>
</feature>
<accession>A0ABR6ZZF8</accession>
<proteinExistence type="predicted"/>
<sequence length="84" mass="8392">IDGDLTGANLGDTIALGASEWTNVSGFETIRLVGTSNNAGVVGAGNYRLTLTDALIAANNNAGVLAIVNDNDTANNANNTADTA</sequence>
<comment type="caution">
    <text evidence="1">The sequence shown here is derived from an EMBL/GenBank/DDBJ whole genome shotgun (WGS) entry which is preliminary data.</text>
</comment>
<evidence type="ECO:0000313" key="2">
    <source>
        <dbReference type="Proteomes" id="UP000650424"/>
    </source>
</evidence>
<feature type="non-terminal residue" evidence="1">
    <location>
        <position position="1"/>
    </location>
</feature>
<dbReference type="RefSeq" id="WP_186951036.1">
    <property type="nucleotide sequence ID" value="NZ_JACOGF010000097.1"/>
</dbReference>
<keyword evidence="2" id="KW-1185">Reference proteome</keyword>
<reference evidence="1 2" key="1">
    <citation type="submission" date="2020-08" db="EMBL/GenBank/DDBJ databases">
        <title>Novel species isolated from subtropical streams in China.</title>
        <authorList>
            <person name="Lu H."/>
        </authorList>
    </citation>
    <scope>NUCLEOTIDE SEQUENCE [LARGE SCALE GENOMIC DNA]</scope>
    <source>
        <strain evidence="1 2">CY18W</strain>
    </source>
</reference>
<dbReference type="Proteomes" id="UP000650424">
    <property type="component" value="Unassembled WGS sequence"/>
</dbReference>
<gene>
    <name evidence="1" type="ORF">H8L32_27470</name>
</gene>
<evidence type="ECO:0000313" key="1">
    <source>
        <dbReference type="EMBL" id="MBC3921229.1"/>
    </source>
</evidence>
<dbReference type="EMBL" id="JACOGF010000097">
    <property type="protein sequence ID" value="MBC3921229.1"/>
    <property type="molecule type" value="Genomic_DNA"/>
</dbReference>
<name>A0ABR6ZZF8_9BURK</name>